<evidence type="ECO:0000256" key="9">
    <source>
        <dbReference type="SAM" id="SignalP"/>
    </source>
</evidence>
<dbReference type="GO" id="GO:0009279">
    <property type="term" value="C:cell outer membrane"/>
    <property type="evidence" value="ECO:0007669"/>
    <property type="project" value="UniProtKB-SubCell"/>
</dbReference>
<evidence type="ECO:0000256" key="1">
    <source>
        <dbReference type="ARBA" id="ARBA00004442"/>
    </source>
</evidence>
<evidence type="ECO:0000256" key="8">
    <source>
        <dbReference type="SAM" id="Coils"/>
    </source>
</evidence>
<dbReference type="AlphaFoldDB" id="A0A412YAH6"/>
<gene>
    <name evidence="10" type="ORF">DWW08_10840</name>
</gene>
<protein>
    <submittedName>
        <fullName evidence="10">Transporter</fullName>
    </submittedName>
</protein>
<evidence type="ECO:0000256" key="7">
    <source>
        <dbReference type="ARBA" id="ARBA00023237"/>
    </source>
</evidence>
<dbReference type="Pfam" id="PF02321">
    <property type="entry name" value="OEP"/>
    <property type="match status" value="1"/>
</dbReference>
<evidence type="ECO:0000256" key="3">
    <source>
        <dbReference type="ARBA" id="ARBA00022448"/>
    </source>
</evidence>
<organism evidence="10 11">
    <name type="scientific">Bacteroides fragilis</name>
    <dbReference type="NCBI Taxonomy" id="817"/>
    <lineage>
        <taxon>Bacteria</taxon>
        <taxon>Pseudomonadati</taxon>
        <taxon>Bacteroidota</taxon>
        <taxon>Bacteroidia</taxon>
        <taxon>Bacteroidales</taxon>
        <taxon>Bacteroidaceae</taxon>
        <taxon>Bacteroides</taxon>
    </lineage>
</organism>
<dbReference type="PANTHER" id="PTHR30026:SF20">
    <property type="entry name" value="OUTER MEMBRANE PROTEIN TOLC"/>
    <property type="match status" value="1"/>
</dbReference>
<evidence type="ECO:0000256" key="5">
    <source>
        <dbReference type="ARBA" id="ARBA00022692"/>
    </source>
</evidence>
<sequence length="504" mass="56027">MNRKYKYPLVIAINILLCPAVIPVSARQSASPTEGQQPVDSLPVYLEQAARNNPQVNADFMLYKASLEKIPQAGAFSDPELEIGLFIKPMETLMGKQVADFTLMQMFPWFGTRKAARGEASEMARMAYEQFRDTRNNLWYEVKAQWYQLCNLNEQYRTMKTNIHLLRQLEQLALNRFSASSAQATSLSVSSSSSSSVAAKSISSMPLASASGNDMAGMGGMGNAASAIASGTSIGTSSGGMSGMGGGSMGSAATGSMSDVLRIQMERAELEDNLATLQSARLTAEARFNALLNRPSDAPVHVPDSLTQRFYRIDEHILIDSILTHNPMITMLEAEGEAFRAKAKMERRMSYPMIGIGLQYSLVNKVADPMGMPDMNGKDMVMPMLKISLPLFRRKYNAQQRESHNYRVASELKRDNIQNQLQAEYINVRQQLDDAARKVLLYEQQHSLSLSTWQLMVREFSAGRQSLTDVIQVERQMLDYKLKKSEAIAAYNTMVAAMEKLIAR</sequence>
<name>A0A412YAH6_BACFG</name>
<keyword evidence="8" id="KW-0175">Coiled coil</keyword>
<evidence type="ECO:0000256" key="4">
    <source>
        <dbReference type="ARBA" id="ARBA00022452"/>
    </source>
</evidence>
<accession>A0A412YAH6</accession>
<evidence type="ECO:0000256" key="2">
    <source>
        <dbReference type="ARBA" id="ARBA00007613"/>
    </source>
</evidence>
<dbReference type="GO" id="GO:0015562">
    <property type="term" value="F:efflux transmembrane transporter activity"/>
    <property type="evidence" value="ECO:0007669"/>
    <property type="project" value="InterPro"/>
</dbReference>
<dbReference type="InterPro" id="IPR051906">
    <property type="entry name" value="TolC-like"/>
</dbReference>
<proteinExistence type="inferred from homology"/>
<comment type="similarity">
    <text evidence="2">Belongs to the outer membrane factor (OMF) (TC 1.B.17) family.</text>
</comment>
<dbReference type="GO" id="GO:0015288">
    <property type="term" value="F:porin activity"/>
    <property type="evidence" value="ECO:0007669"/>
    <property type="project" value="TreeGrafter"/>
</dbReference>
<dbReference type="Proteomes" id="UP000286270">
    <property type="component" value="Unassembled WGS sequence"/>
</dbReference>
<evidence type="ECO:0000313" key="11">
    <source>
        <dbReference type="Proteomes" id="UP000286270"/>
    </source>
</evidence>
<dbReference type="SUPFAM" id="SSF56954">
    <property type="entry name" value="Outer membrane efflux proteins (OEP)"/>
    <property type="match status" value="2"/>
</dbReference>
<keyword evidence="3" id="KW-0813">Transport</keyword>
<evidence type="ECO:0000256" key="6">
    <source>
        <dbReference type="ARBA" id="ARBA00023136"/>
    </source>
</evidence>
<evidence type="ECO:0000313" key="10">
    <source>
        <dbReference type="EMBL" id="RGV54452.1"/>
    </source>
</evidence>
<dbReference type="PANTHER" id="PTHR30026">
    <property type="entry name" value="OUTER MEMBRANE PROTEIN TOLC"/>
    <property type="match status" value="1"/>
</dbReference>
<dbReference type="RefSeq" id="WP_122142552.1">
    <property type="nucleotide sequence ID" value="NZ_JAFKPL010000005.1"/>
</dbReference>
<dbReference type="EMBL" id="QRZH01000007">
    <property type="protein sequence ID" value="RGV54452.1"/>
    <property type="molecule type" value="Genomic_DNA"/>
</dbReference>
<feature type="signal peptide" evidence="9">
    <location>
        <begin position="1"/>
        <end position="26"/>
    </location>
</feature>
<keyword evidence="9" id="KW-0732">Signal</keyword>
<dbReference type="GO" id="GO:1990281">
    <property type="term" value="C:efflux pump complex"/>
    <property type="evidence" value="ECO:0007669"/>
    <property type="project" value="TreeGrafter"/>
</dbReference>
<keyword evidence="4" id="KW-1134">Transmembrane beta strand</keyword>
<dbReference type="InterPro" id="IPR003423">
    <property type="entry name" value="OMP_efflux"/>
</dbReference>
<dbReference type="Gene3D" id="1.20.1600.10">
    <property type="entry name" value="Outer membrane efflux proteins (OEP)"/>
    <property type="match status" value="2"/>
</dbReference>
<keyword evidence="5" id="KW-0812">Transmembrane</keyword>
<feature type="chain" id="PRO_5018979508" evidence="9">
    <location>
        <begin position="27"/>
        <end position="504"/>
    </location>
</feature>
<keyword evidence="7" id="KW-0998">Cell outer membrane</keyword>
<keyword evidence="6" id="KW-0472">Membrane</keyword>
<comment type="caution">
    <text evidence="10">The sequence shown here is derived from an EMBL/GenBank/DDBJ whole genome shotgun (WGS) entry which is preliminary data.</text>
</comment>
<comment type="subcellular location">
    <subcellularLocation>
        <location evidence="1">Cell outer membrane</location>
    </subcellularLocation>
</comment>
<reference evidence="10 11" key="1">
    <citation type="submission" date="2018-08" db="EMBL/GenBank/DDBJ databases">
        <title>A genome reference for cultivated species of the human gut microbiota.</title>
        <authorList>
            <person name="Zou Y."/>
            <person name="Xue W."/>
            <person name="Luo G."/>
        </authorList>
    </citation>
    <scope>NUCLEOTIDE SEQUENCE [LARGE SCALE GENOMIC DNA]</scope>
    <source>
        <strain evidence="10 11">AF14-26</strain>
    </source>
</reference>
<feature type="coiled-coil region" evidence="8">
    <location>
        <begin position="260"/>
        <end position="287"/>
    </location>
</feature>